<dbReference type="InterPro" id="IPR027470">
    <property type="entry name" value="Cation_efflux_CTD"/>
</dbReference>
<keyword evidence="6 7" id="KW-0472">Membrane</keyword>
<feature type="transmembrane region" description="Helical" evidence="7">
    <location>
        <begin position="97"/>
        <end position="116"/>
    </location>
</feature>
<evidence type="ECO:0000256" key="4">
    <source>
        <dbReference type="ARBA" id="ARBA00022692"/>
    </source>
</evidence>
<feature type="domain" description="Cation efflux protein cytoplasmic" evidence="9">
    <location>
        <begin position="227"/>
        <end position="303"/>
    </location>
</feature>
<dbReference type="GO" id="GO:0016020">
    <property type="term" value="C:membrane"/>
    <property type="evidence" value="ECO:0007669"/>
    <property type="project" value="UniProtKB-SubCell"/>
</dbReference>
<comment type="similarity">
    <text evidence="2">Belongs to the cation diffusion facilitator (CDF) transporter (TC 2.A.4) family.</text>
</comment>
<dbReference type="InterPro" id="IPR058533">
    <property type="entry name" value="Cation_efflux_TM"/>
</dbReference>
<dbReference type="EMBL" id="DVFI01000101">
    <property type="protein sequence ID" value="HIQ63391.1"/>
    <property type="molecule type" value="Genomic_DNA"/>
</dbReference>
<feature type="transmembrane region" description="Helical" evidence="7">
    <location>
        <begin position="24"/>
        <end position="42"/>
    </location>
</feature>
<keyword evidence="4 7" id="KW-0812">Transmembrane</keyword>
<accession>A0A9D0YXV7</accession>
<dbReference type="InterPro" id="IPR027469">
    <property type="entry name" value="Cation_efflux_TMD_sf"/>
</dbReference>
<dbReference type="Proteomes" id="UP000886819">
    <property type="component" value="Unassembled WGS sequence"/>
</dbReference>
<protein>
    <submittedName>
        <fullName evidence="10">Cation transporter</fullName>
    </submittedName>
</protein>
<dbReference type="PANTHER" id="PTHR43840:SF50">
    <property type="entry name" value="MANGANESE EFFLUX SYSTEM PROTEIN MNES"/>
    <property type="match status" value="1"/>
</dbReference>
<dbReference type="SUPFAM" id="SSF160240">
    <property type="entry name" value="Cation efflux protein cytoplasmic domain-like"/>
    <property type="match status" value="2"/>
</dbReference>
<organism evidence="10 11">
    <name type="scientific">Candidatus Avichristensenella intestinipullorum</name>
    <dbReference type="NCBI Taxonomy" id="2840693"/>
    <lineage>
        <taxon>Bacteria</taxon>
        <taxon>Bacillati</taxon>
        <taxon>Bacillota</taxon>
        <taxon>Clostridia</taxon>
        <taxon>Candidatus Avichristensenella</taxon>
    </lineage>
</organism>
<evidence type="ECO:0000256" key="2">
    <source>
        <dbReference type="ARBA" id="ARBA00008114"/>
    </source>
</evidence>
<sequence length="390" mass="42634">MIAWLARLFLGREQDFRDARVRQVYGMLCGAMGIALNLLLFAGKLLASAWTGSVAMAADAFNNLSDAGSSVVTLVGFKLSRQKPDTEHPFGHGRIEYIAGLVVAMAIVLMGVELLKTSVEKIASPEEIVFHPVSLVILLAAVAVKMYMAFYNRSVGQKIDSAAMRATAADSLSDTAATGAVLVATLISHFAGINLDGWCGLLVALFILWTGLRAFKETVDPLLGQPPRKEVIDHIGRLVRSHPEIIGMHDLIVHDYGPGRMMISLHAEVPASGDVLALHDVIDNAERELRDSLGCTAVIHMDPVVTDDALTDCTRERVAEAVKALDERVSIHDFRMVSGPTHTNLIFDVAVPYDVSLSENEIRQRIDHLVRALDERYFAVVEIDRVYIEA</sequence>
<reference evidence="10" key="2">
    <citation type="journal article" date="2021" name="PeerJ">
        <title>Extensive microbial diversity within the chicken gut microbiome revealed by metagenomics and culture.</title>
        <authorList>
            <person name="Gilroy R."/>
            <person name="Ravi A."/>
            <person name="Getino M."/>
            <person name="Pursley I."/>
            <person name="Horton D.L."/>
            <person name="Alikhan N.F."/>
            <person name="Baker D."/>
            <person name="Gharbi K."/>
            <person name="Hall N."/>
            <person name="Watson M."/>
            <person name="Adriaenssens E.M."/>
            <person name="Foster-Nyarko E."/>
            <person name="Jarju S."/>
            <person name="Secka A."/>
            <person name="Antonio M."/>
            <person name="Oren A."/>
            <person name="Chaudhuri R.R."/>
            <person name="La Ragione R."/>
            <person name="Hildebrand F."/>
            <person name="Pallen M.J."/>
        </authorList>
    </citation>
    <scope>NUCLEOTIDE SEQUENCE</scope>
    <source>
        <strain evidence="10">ChiHile30-977</strain>
    </source>
</reference>
<feature type="domain" description="Cation efflux protein transmembrane" evidence="8">
    <location>
        <begin position="33"/>
        <end position="223"/>
    </location>
</feature>
<dbReference type="InterPro" id="IPR002524">
    <property type="entry name" value="Cation_efflux"/>
</dbReference>
<dbReference type="FunFam" id="1.20.1510.10:FF:000006">
    <property type="entry name" value="Divalent cation efflux transporter"/>
    <property type="match status" value="1"/>
</dbReference>
<dbReference type="NCBIfam" id="TIGR01297">
    <property type="entry name" value="CDF"/>
    <property type="match status" value="1"/>
</dbReference>
<evidence type="ECO:0000256" key="1">
    <source>
        <dbReference type="ARBA" id="ARBA00004141"/>
    </source>
</evidence>
<gene>
    <name evidence="10" type="ORF">IAA66_07360</name>
</gene>
<reference evidence="10" key="1">
    <citation type="submission" date="2020-10" db="EMBL/GenBank/DDBJ databases">
        <authorList>
            <person name="Gilroy R."/>
        </authorList>
    </citation>
    <scope>NUCLEOTIDE SEQUENCE</scope>
    <source>
        <strain evidence="10">ChiHile30-977</strain>
    </source>
</reference>
<dbReference type="Pfam" id="PF16916">
    <property type="entry name" value="ZT_dimer"/>
    <property type="match status" value="1"/>
</dbReference>
<dbReference type="InterPro" id="IPR050291">
    <property type="entry name" value="CDF_Transporter"/>
</dbReference>
<feature type="transmembrane region" description="Helical" evidence="7">
    <location>
        <begin position="128"/>
        <end position="150"/>
    </location>
</feature>
<dbReference type="SUPFAM" id="SSF161111">
    <property type="entry name" value="Cation efflux protein transmembrane domain-like"/>
    <property type="match status" value="1"/>
</dbReference>
<dbReference type="Gene3D" id="1.20.1510.10">
    <property type="entry name" value="Cation efflux protein transmembrane domain"/>
    <property type="match status" value="1"/>
</dbReference>
<dbReference type="GO" id="GO:0008324">
    <property type="term" value="F:monoatomic cation transmembrane transporter activity"/>
    <property type="evidence" value="ECO:0007669"/>
    <property type="project" value="InterPro"/>
</dbReference>
<dbReference type="Gene3D" id="3.30.70.1350">
    <property type="entry name" value="Cation efflux protein, cytoplasmic domain"/>
    <property type="match status" value="1"/>
</dbReference>
<evidence type="ECO:0000256" key="7">
    <source>
        <dbReference type="SAM" id="Phobius"/>
    </source>
</evidence>
<comment type="caution">
    <text evidence="10">The sequence shown here is derived from an EMBL/GenBank/DDBJ whole genome shotgun (WGS) entry which is preliminary data.</text>
</comment>
<dbReference type="InterPro" id="IPR036837">
    <property type="entry name" value="Cation_efflux_CTD_sf"/>
</dbReference>
<dbReference type="Pfam" id="PF01545">
    <property type="entry name" value="Cation_efflux"/>
    <property type="match status" value="1"/>
</dbReference>
<evidence type="ECO:0000313" key="10">
    <source>
        <dbReference type="EMBL" id="HIQ63391.1"/>
    </source>
</evidence>
<evidence type="ECO:0000313" key="11">
    <source>
        <dbReference type="Proteomes" id="UP000886819"/>
    </source>
</evidence>
<evidence type="ECO:0000256" key="5">
    <source>
        <dbReference type="ARBA" id="ARBA00022989"/>
    </source>
</evidence>
<keyword evidence="3" id="KW-0813">Transport</keyword>
<dbReference type="PANTHER" id="PTHR43840">
    <property type="entry name" value="MITOCHONDRIAL METAL TRANSPORTER 1-RELATED"/>
    <property type="match status" value="1"/>
</dbReference>
<evidence type="ECO:0000259" key="9">
    <source>
        <dbReference type="Pfam" id="PF16916"/>
    </source>
</evidence>
<evidence type="ECO:0000256" key="6">
    <source>
        <dbReference type="ARBA" id="ARBA00023136"/>
    </source>
</evidence>
<name>A0A9D0YXV7_9FIRM</name>
<dbReference type="AlphaFoldDB" id="A0A9D0YXV7"/>
<evidence type="ECO:0000256" key="3">
    <source>
        <dbReference type="ARBA" id="ARBA00022448"/>
    </source>
</evidence>
<evidence type="ECO:0000259" key="8">
    <source>
        <dbReference type="Pfam" id="PF01545"/>
    </source>
</evidence>
<comment type="subcellular location">
    <subcellularLocation>
        <location evidence="1">Membrane</location>
        <topology evidence="1">Multi-pass membrane protein</topology>
    </subcellularLocation>
</comment>
<proteinExistence type="inferred from homology"/>
<keyword evidence="5 7" id="KW-1133">Transmembrane helix</keyword>
<feature type="transmembrane region" description="Helical" evidence="7">
    <location>
        <begin position="197"/>
        <end position="215"/>
    </location>
</feature>